<evidence type="ECO:0008006" key="4">
    <source>
        <dbReference type="Google" id="ProtNLM"/>
    </source>
</evidence>
<keyword evidence="3" id="KW-1185">Reference proteome</keyword>
<sequence>MFRSALASILLLIALTSLAHAQGVAARCAKVGDDDKLTPIPAALVPQTRRLFGFSPQTPNAVIRKGTSYRCMGGKAWLCNVGANLVCSKANVAQSLPGATAFCKQNPGADVVPMAATGHDTIYEWKCVGSNAQIARPVVNIDSRGFIAENWKPLD</sequence>
<protein>
    <recommendedName>
        <fullName evidence="4">Secreted protein</fullName>
    </recommendedName>
</protein>
<dbReference type="EMBL" id="JAZHYN010000012">
    <property type="protein sequence ID" value="MEF3366106.1"/>
    <property type="molecule type" value="Genomic_DNA"/>
</dbReference>
<accession>A0ABU7XFE6</accession>
<evidence type="ECO:0000313" key="2">
    <source>
        <dbReference type="EMBL" id="MEF3366106.1"/>
    </source>
</evidence>
<feature type="chain" id="PRO_5046591472" description="Secreted protein" evidence="1">
    <location>
        <begin position="22"/>
        <end position="155"/>
    </location>
</feature>
<evidence type="ECO:0000313" key="3">
    <source>
        <dbReference type="Proteomes" id="UP001350748"/>
    </source>
</evidence>
<comment type="caution">
    <text evidence="2">The sequence shown here is derived from an EMBL/GenBank/DDBJ whole genome shotgun (WGS) entry which is preliminary data.</text>
</comment>
<gene>
    <name evidence="2" type="ORF">V3H18_06100</name>
</gene>
<dbReference type="Proteomes" id="UP001350748">
    <property type="component" value="Unassembled WGS sequence"/>
</dbReference>
<organism evidence="2 3">
    <name type="scientific">Methylocystis borbori</name>
    <dbReference type="NCBI Taxonomy" id="3118750"/>
    <lineage>
        <taxon>Bacteria</taxon>
        <taxon>Pseudomonadati</taxon>
        <taxon>Pseudomonadota</taxon>
        <taxon>Alphaproteobacteria</taxon>
        <taxon>Hyphomicrobiales</taxon>
        <taxon>Methylocystaceae</taxon>
        <taxon>Methylocystis</taxon>
    </lineage>
</organism>
<evidence type="ECO:0000256" key="1">
    <source>
        <dbReference type="SAM" id="SignalP"/>
    </source>
</evidence>
<feature type="signal peptide" evidence="1">
    <location>
        <begin position="1"/>
        <end position="21"/>
    </location>
</feature>
<dbReference type="RefSeq" id="WP_332081076.1">
    <property type="nucleotide sequence ID" value="NZ_JAZHYN010000012.1"/>
</dbReference>
<proteinExistence type="predicted"/>
<name>A0ABU7XFE6_9HYPH</name>
<keyword evidence="1" id="KW-0732">Signal</keyword>
<reference evidence="2 3" key="1">
    <citation type="submission" date="2024-02" db="EMBL/GenBank/DDBJ databases">
        <authorList>
            <person name="Grouzdev D."/>
        </authorList>
    </citation>
    <scope>NUCLEOTIDE SEQUENCE [LARGE SCALE GENOMIC DNA]</scope>
    <source>
        <strain evidence="2 3">9N</strain>
    </source>
</reference>